<keyword evidence="17 24" id="KW-0464">Manganese</keyword>
<evidence type="ECO:0000256" key="17">
    <source>
        <dbReference type="ARBA" id="ARBA00023211"/>
    </source>
</evidence>
<feature type="disulfide bond" evidence="25">
    <location>
        <begin position="247"/>
        <end position="261"/>
    </location>
</feature>
<name>A0A1I8JGE4_9PLAT</name>
<evidence type="ECO:0000256" key="16">
    <source>
        <dbReference type="ARBA" id="ARBA00023180"/>
    </source>
</evidence>
<dbReference type="GO" id="GO:0009312">
    <property type="term" value="P:oligosaccharide biosynthetic process"/>
    <property type="evidence" value="ECO:0007669"/>
    <property type="project" value="InterPro"/>
</dbReference>
<dbReference type="AlphaFoldDB" id="A0A1I8JGE4"/>
<accession>A0A1I8JGE4</accession>
<dbReference type="Proteomes" id="UP000095280">
    <property type="component" value="Unplaced"/>
</dbReference>
<comment type="similarity">
    <text evidence="4">Belongs to the glycosyltransferase 16 (GT16) protein family.</text>
</comment>
<keyword evidence="14 26" id="KW-0472">Membrane</keyword>
<evidence type="ECO:0000256" key="2">
    <source>
        <dbReference type="ARBA" id="ARBA00004323"/>
    </source>
</evidence>
<dbReference type="PANTHER" id="PTHR12871">
    <property type="entry name" value="BETA-1,2-N-ACETYLGLUCOSAMINYLTRANSFERASE II"/>
    <property type="match status" value="1"/>
</dbReference>
<evidence type="ECO:0000256" key="13">
    <source>
        <dbReference type="ARBA" id="ARBA00023034"/>
    </source>
</evidence>
<dbReference type="GO" id="GO:0000139">
    <property type="term" value="C:Golgi membrane"/>
    <property type="evidence" value="ECO:0007669"/>
    <property type="project" value="UniProtKB-SubCell"/>
</dbReference>
<feature type="binding site" evidence="23">
    <location>
        <position position="205"/>
    </location>
    <ligand>
        <name>substrate</name>
    </ligand>
</feature>
<evidence type="ECO:0000256" key="22">
    <source>
        <dbReference type="ARBA" id="ARBA00093257"/>
    </source>
</evidence>
<feature type="binding site" evidence="23">
    <location>
        <begin position="280"/>
        <end position="284"/>
    </location>
    <ligand>
        <name>substrate</name>
    </ligand>
</feature>
<keyword evidence="15 25" id="KW-1015">Disulfide bond</keyword>
<dbReference type="InterPro" id="IPR007754">
    <property type="entry name" value="GlcNAc_II"/>
</dbReference>
<feature type="disulfide bond" evidence="25">
    <location>
        <begin position="385"/>
        <end position="408"/>
    </location>
</feature>
<dbReference type="GO" id="GO:0006487">
    <property type="term" value="P:protein N-linked glycosylation"/>
    <property type="evidence" value="ECO:0007669"/>
    <property type="project" value="TreeGrafter"/>
</dbReference>
<keyword evidence="7" id="KW-0328">Glycosyltransferase</keyword>
<evidence type="ECO:0000256" key="21">
    <source>
        <dbReference type="ARBA" id="ARBA00032915"/>
    </source>
</evidence>
<comment type="pathway">
    <text evidence="3">Protein modification; protein glycosylation.</text>
</comment>
<keyword evidence="11" id="KW-0735">Signal-anchor</keyword>
<evidence type="ECO:0000256" key="3">
    <source>
        <dbReference type="ARBA" id="ARBA00004922"/>
    </source>
</evidence>
<dbReference type="WBParaSite" id="maker-uti_cns_0047510-snap-gene-0.5-mRNA-1">
    <property type="protein sequence ID" value="maker-uti_cns_0047510-snap-gene-0.5-mRNA-1"/>
    <property type="gene ID" value="maker-uti_cns_0047510-snap-gene-0.5"/>
</dbReference>
<keyword evidence="8" id="KW-0808">Transferase</keyword>
<feature type="binding site" evidence="23">
    <location>
        <begin position="174"/>
        <end position="178"/>
    </location>
    <ligand>
        <name>substrate</name>
    </ligand>
</feature>
<comment type="cofactor">
    <cofactor evidence="1 24">
        <name>Mn(2+)</name>
        <dbReference type="ChEBI" id="CHEBI:29035"/>
    </cofactor>
</comment>
<evidence type="ECO:0000313" key="27">
    <source>
        <dbReference type="Proteomes" id="UP000095280"/>
    </source>
</evidence>
<keyword evidence="10 24" id="KW-0479">Metal-binding</keyword>
<evidence type="ECO:0000256" key="14">
    <source>
        <dbReference type="ARBA" id="ARBA00023136"/>
    </source>
</evidence>
<keyword evidence="27" id="KW-1185">Reference proteome</keyword>
<evidence type="ECO:0000256" key="20">
    <source>
        <dbReference type="ARBA" id="ARBA00032552"/>
    </source>
</evidence>
<evidence type="ECO:0000256" key="7">
    <source>
        <dbReference type="ARBA" id="ARBA00022676"/>
    </source>
</evidence>
<keyword evidence="13" id="KW-0333">Golgi apparatus</keyword>
<evidence type="ECO:0000256" key="24">
    <source>
        <dbReference type="PIRSR" id="PIRSR607754-2"/>
    </source>
</evidence>
<reference evidence="28" key="1">
    <citation type="submission" date="2016-11" db="UniProtKB">
        <authorList>
            <consortium name="WormBaseParasite"/>
        </authorList>
    </citation>
    <scope>IDENTIFICATION</scope>
</reference>
<evidence type="ECO:0000256" key="12">
    <source>
        <dbReference type="ARBA" id="ARBA00022989"/>
    </source>
</evidence>
<organism evidence="27 28">
    <name type="scientific">Macrostomum lignano</name>
    <dbReference type="NCBI Taxonomy" id="282301"/>
    <lineage>
        <taxon>Eukaryota</taxon>
        <taxon>Metazoa</taxon>
        <taxon>Spiralia</taxon>
        <taxon>Lophotrochozoa</taxon>
        <taxon>Platyhelminthes</taxon>
        <taxon>Rhabditophora</taxon>
        <taxon>Macrostomorpha</taxon>
        <taxon>Macrostomida</taxon>
        <taxon>Macrostomidae</taxon>
        <taxon>Macrostomum</taxon>
    </lineage>
</organism>
<evidence type="ECO:0000256" key="18">
    <source>
        <dbReference type="ARBA" id="ARBA00029663"/>
    </source>
</evidence>
<dbReference type="UniPathway" id="UPA00378"/>
<comment type="catalytic activity">
    <reaction evidence="22">
        <text>an N(4)-{beta-D-GlcNAc-(1-&gt;2)-alpha-D-Man-(1-&gt;3)-[alpha-D-Man-(1-&gt;6)]-beta-D-Man-(1-&gt;4)-beta-D-GlcNAc-(1-&gt;4)-beta-D-GlcNAc}-L-asparaginyl-[protein] + UDP-N-acetyl-alpha-D-glucosamine = N(4)-{beta-D-GlcNAc-(1-&gt;2)-alpha-D-Man-(1-&gt;3)-[beta-D-GlcNAc-(1-&gt;2)-alpha-D-Man-(1-&gt;6)]-beta-D-Man-(1-&gt;4)-beta-D-GlcNAc-(1-&gt;4)-beta-D-GlcNAc}-L-asparaginyl-[protein] + UDP + H(+)</text>
        <dbReference type="Rhea" id="RHEA:12941"/>
        <dbReference type="Rhea" id="RHEA-COMP:13526"/>
        <dbReference type="Rhea" id="RHEA-COMP:14369"/>
        <dbReference type="ChEBI" id="CHEBI:15378"/>
        <dbReference type="ChEBI" id="CHEBI:57705"/>
        <dbReference type="ChEBI" id="CHEBI:58223"/>
        <dbReference type="ChEBI" id="CHEBI:60615"/>
        <dbReference type="ChEBI" id="CHEBI:60651"/>
        <dbReference type="EC" id="2.4.1.143"/>
    </reaction>
</comment>
<dbReference type="GO" id="GO:0046872">
    <property type="term" value="F:metal ion binding"/>
    <property type="evidence" value="ECO:0007669"/>
    <property type="project" value="UniProtKB-KW"/>
</dbReference>
<evidence type="ECO:0000313" key="28">
    <source>
        <dbReference type="WBParaSite" id="maker-uti_cns_0047510-snap-gene-0.5-mRNA-1"/>
    </source>
</evidence>
<sequence>MPRLTPQRLVRGTAYILAALMLCHIVLMLNNSKFSNTIPSYLASGSLGSNPVDSVPPDEETSIAGRRRMASIKAIPVELLQRFARPVPQHLPDQFVQSQLPDRPLLTQQLQQPLLLTRTPFNFTPVEDPLPLIYSLQNANATAILDAMLAINAEHEILNAQFYNGPITEVIVVQVHDRIGYLYLLIDSLRRVKDVEDCLLVFSHDVYSSAINALVRSIRFARVLQIFYPYTKQIYFDRFPGNDPRDCPRDAGLYRARQLGCNNAEWPDKYGHYRESKYTQTKHHWLYKMNRLFERSPVLANFTGQFVFLEEDHYVVEDLLHMLRLMVAARKDLSQNVEILTLGTYEKKPDFTRNTAQVVVDKWVSSFHNMGMSFSRAIWDQIKPCLPAFCSFDDYNWDWSLNHILTKCTKRPFQTMVIRISPRVFHIGQCGVHHKNKVCNPALLSSKLDRMLANNIAKLYPDQLMFNAKLKIRARALKPNGGWGDLRDRRLCSSFFNSSESPPSGLPYDR</sequence>
<evidence type="ECO:0000256" key="15">
    <source>
        <dbReference type="ARBA" id="ARBA00023157"/>
    </source>
</evidence>
<dbReference type="PANTHER" id="PTHR12871:SF0">
    <property type="entry name" value="ALPHA-1,6-MANNOSYL-GLYCOPROTEIN 2-BETA-N-ACETYLGLUCOSAMINYLTRANSFERASE"/>
    <property type="match status" value="1"/>
</dbReference>
<dbReference type="Gene3D" id="3.90.550.10">
    <property type="entry name" value="Spore Coat Polysaccharide Biosynthesis Protein SpsA, Chain A"/>
    <property type="match status" value="1"/>
</dbReference>
<feature type="binding site" evidence="24">
    <location>
        <position position="426"/>
    </location>
    <ligand>
        <name>Mn(2+)</name>
        <dbReference type="ChEBI" id="CHEBI:29035"/>
    </ligand>
</feature>
<evidence type="ECO:0000256" key="8">
    <source>
        <dbReference type="ARBA" id="ARBA00022679"/>
    </source>
</evidence>
<dbReference type="SUPFAM" id="SSF53448">
    <property type="entry name" value="Nucleotide-diphospho-sugar transferases"/>
    <property type="match status" value="1"/>
</dbReference>
<dbReference type="GO" id="GO:0008455">
    <property type="term" value="F:alpha-1,6-mannosylglycoprotein 2-beta-N-acetylglucosaminyltransferase activity"/>
    <property type="evidence" value="ECO:0007669"/>
    <property type="project" value="UniProtKB-EC"/>
</dbReference>
<evidence type="ECO:0000256" key="4">
    <source>
        <dbReference type="ARBA" id="ARBA00011011"/>
    </source>
</evidence>
<evidence type="ECO:0000256" key="5">
    <source>
        <dbReference type="ARBA" id="ARBA00012613"/>
    </source>
</evidence>
<evidence type="ECO:0000256" key="6">
    <source>
        <dbReference type="ARBA" id="ARBA00014817"/>
    </source>
</evidence>
<dbReference type="InterPro" id="IPR029044">
    <property type="entry name" value="Nucleotide-diphossugar_trans"/>
</dbReference>
<comment type="subcellular location">
    <subcellularLocation>
        <location evidence="2">Golgi apparatus membrane</location>
        <topology evidence="2">Single-pass type II membrane protein</topology>
    </subcellularLocation>
</comment>
<evidence type="ECO:0000256" key="25">
    <source>
        <dbReference type="PIRSR" id="PIRSR607754-3"/>
    </source>
</evidence>
<evidence type="ECO:0000256" key="23">
    <source>
        <dbReference type="PIRSR" id="PIRSR607754-1"/>
    </source>
</evidence>
<feature type="disulfide bond" evidence="25">
    <location>
        <begin position="430"/>
        <end position="439"/>
    </location>
</feature>
<evidence type="ECO:0000256" key="1">
    <source>
        <dbReference type="ARBA" id="ARBA00001936"/>
    </source>
</evidence>
<proteinExistence type="inferred from homology"/>
<feature type="transmembrane region" description="Helical" evidence="26">
    <location>
        <begin position="12"/>
        <end position="29"/>
    </location>
</feature>
<keyword evidence="9 26" id="KW-0812">Transmembrane</keyword>
<evidence type="ECO:0000256" key="9">
    <source>
        <dbReference type="ARBA" id="ARBA00022692"/>
    </source>
</evidence>
<feature type="disulfide bond" evidence="25">
    <location>
        <begin position="390"/>
        <end position="492"/>
    </location>
</feature>
<evidence type="ECO:0000256" key="26">
    <source>
        <dbReference type="SAM" id="Phobius"/>
    </source>
</evidence>
<evidence type="ECO:0000256" key="10">
    <source>
        <dbReference type="ARBA" id="ARBA00022723"/>
    </source>
</evidence>
<feature type="binding site" evidence="24">
    <location>
        <position position="312"/>
    </location>
    <ligand>
        <name>Mn(2+)</name>
        <dbReference type="ChEBI" id="CHEBI:29035"/>
    </ligand>
</feature>
<keyword evidence="16" id="KW-0325">Glycoprotein</keyword>
<dbReference type="GO" id="GO:0005795">
    <property type="term" value="C:Golgi stack"/>
    <property type="evidence" value="ECO:0007669"/>
    <property type="project" value="InterPro"/>
</dbReference>
<evidence type="ECO:0000256" key="11">
    <source>
        <dbReference type="ARBA" id="ARBA00022968"/>
    </source>
</evidence>
<keyword evidence="12 26" id="KW-1133">Transmembrane helix</keyword>
<protein>
    <recommendedName>
        <fullName evidence="6">Alpha-1,6-mannosyl-glycoprotein 2-beta-N-acetylglucosaminyltransferase</fullName>
        <ecNumber evidence="5">2.4.1.143</ecNumber>
    </recommendedName>
    <alternativeName>
        <fullName evidence="21">Beta-1,2-N-acetylglucosaminyltransferase II</fullName>
    </alternativeName>
    <alternativeName>
        <fullName evidence="20">GlcNAc-T II</fullName>
    </alternativeName>
    <alternativeName>
        <fullName evidence="19">Mannoside acetylglucosaminyltransferase 2</fullName>
    </alternativeName>
    <alternativeName>
        <fullName evidence="18">N-glycosyl-oligosaccharide-glycoprotein N-acetylglucosaminyltransferase II</fullName>
    </alternativeName>
</protein>
<dbReference type="EC" id="2.4.1.143" evidence="5"/>
<dbReference type="Pfam" id="PF05060">
    <property type="entry name" value="MGAT2"/>
    <property type="match status" value="1"/>
</dbReference>
<evidence type="ECO:0000256" key="19">
    <source>
        <dbReference type="ARBA" id="ARBA00031203"/>
    </source>
</evidence>